<dbReference type="Pfam" id="PF07978">
    <property type="entry name" value="NIPSNAP"/>
    <property type="match status" value="1"/>
</dbReference>
<reference evidence="2 3" key="1">
    <citation type="submission" date="2017-08" db="EMBL/GenBank/DDBJ databases">
        <title>Fine stratification of microbial communities through a metagenomic profile of the photic zone.</title>
        <authorList>
            <person name="Haro-Moreno J.M."/>
            <person name="Lopez-Perez M."/>
            <person name="De La Torre J."/>
            <person name="Picazo A."/>
            <person name="Camacho A."/>
            <person name="Rodriguez-Valera F."/>
        </authorList>
    </citation>
    <scope>NUCLEOTIDE SEQUENCE [LARGE SCALE GENOMIC DNA]</scope>
    <source>
        <strain evidence="2">MED-G24</strain>
    </source>
</reference>
<dbReference type="Proteomes" id="UP000219327">
    <property type="component" value="Unassembled WGS sequence"/>
</dbReference>
<feature type="domain" description="NIPSNAP" evidence="1">
    <location>
        <begin position="4"/>
        <end position="102"/>
    </location>
</feature>
<evidence type="ECO:0000259" key="1">
    <source>
        <dbReference type="Pfam" id="PF07978"/>
    </source>
</evidence>
<dbReference type="InterPro" id="IPR011008">
    <property type="entry name" value="Dimeric_a/b-barrel"/>
</dbReference>
<sequence length="107" mass="12738">MAFYELRQYSILPGKMDDWVNFMETTIIPFQVQQGMVITASFRAEEDDSVYIWMRRFESEDDRKRLYQAVYESDTWRNDIGPQIPEMMDVTNIQVTRLAPTPRSTTQ</sequence>
<dbReference type="AlphaFoldDB" id="A0A2A5WTC3"/>
<proteinExistence type="predicted"/>
<name>A0A2A5WTC3_9GAMM</name>
<accession>A0A2A5WTC3</accession>
<evidence type="ECO:0000313" key="3">
    <source>
        <dbReference type="Proteomes" id="UP000219327"/>
    </source>
</evidence>
<gene>
    <name evidence="2" type="ORF">CNE99_04965</name>
</gene>
<dbReference type="InterPro" id="IPR012577">
    <property type="entry name" value="NIPSNAP"/>
</dbReference>
<dbReference type="EMBL" id="NTKD01000019">
    <property type="protein sequence ID" value="PDH39800.1"/>
    <property type="molecule type" value="Genomic_DNA"/>
</dbReference>
<dbReference type="SUPFAM" id="SSF54909">
    <property type="entry name" value="Dimeric alpha+beta barrel"/>
    <property type="match status" value="1"/>
</dbReference>
<evidence type="ECO:0000313" key="2">
    <source>
        <dbReference type="EMBL" id="PDH39800.1"/>
    </source>
</evidence>
<comment type="caution">
    <text evidence="2">The sequence shown here is derived from an EMBL/GenBank/DDBJ whole genome shotgun (WGS) entry which is preliminary data.</text>
</comment>
<organism evidence="2 3">
    <name type="scientific">OM182 bacterium MED-G24</name>
    <dbReference type="NCBI Taxonomy" id="1986255"/>
    <lineage>
        <taxon>Bacteria</taxon>
        <taxon>Pseudomonadati</taxon>
        <taxon>Pseudomonadota</taxon>
        <taxon>Gammaproteobacteria</taxon>
        <taxon>OMG group</taxon>
        <taxon>OM182 clade</taxon>
    </lineage>
</organism>
<dbReference type="Gene3D" id="3.30.70.100">
    <property type="match status" value="1"/>
</dbReference>
<protein>
    <submittedName>
        <fullName evidence="2">NIPSNAP family containing protein</fullName>
    </submittedName>
</protein>